<proteinExistence type="predicted"/>
<protein>
    <submittedName>
        <fullName evidence="2">Uncharacterized protein</fullName>
    </submittedName>
</protein>
<accession>A0A8S5PMU2</accession>
<reference evidence="2" key="1">
    <citation type="journal article" date="2021" name="Proc. Natl. Acad. Sci. U.S.A.">
        <title>A Catalog of Tens of Thousands of Viruses from Human Metagenomes Reveals Hidden Associations with Chronic Diseases.</title>
        <authorList>
            <person name="Tisza M.J."/>
            <person name="Buck C.B."/>
        </authorList>
    </citation>
    <scope>NUCLEOTIDE SEQUENCE</scope>
    <source>
        <strain evidence="2">CtOAf25</strain>
    </source>
</reference>
<evidence type="ECO:0000313" key="2">
    <source>
        <dbReference type="EMBL" id="DAE08398.1"/>
    </source>
</evidence>
<name>A0A8S5PMU2_9CAUD</name>
<sequence length="264" mass="29157">MLITESQLNRSVETTGFQGILDEAVYLSEAESALNPIAVPVVENTRIGAAVVNFSDVERLAEENGLDYFEAVEAIAEANEIDMDSVAVAVDEARIIMDPAIIDECHNVVVRPISEQSDAYVFVDLMLEAFENTGDVAYLNMIVEEGEAEKTEQDVKNDAPSAEGAEEGKLRKWLESIKQNCINKPKEWIADKIAALNVKSNQLKQKMEQDGEKAPWYKKLVAMVAKAIAYLTEKMTSVERRERVGQEMADAKAKKDAEAAAAKK</sequence>
<feature type="compositionally biased region" description="Basic and acidic residues" evidence="1">
    <location>
        <begin position="243"/>
        <end position="258"/>
    </location>
</feature>
<dbReference type="EMBL" id="BK015468">
    <property type="protein sequence ID" value="DAE08398.1"/>
    <property type="molecule type" value="Genomic_DNA"/>
</dbReference>
<organism evidence="2">
    <name type="scientific">Podoviridae sp. ctOAf25</name>
    <dbReference type="NCBI Taxonomy" id="2825245"/>
    <lineage>
        <taxon>Viruses</taxon>
        <taxon>Duplodnaviria</taxon>
        <taxon>Heunggongvirae</taxon>
        <taxon>Uroviricota</taxon>
        <taxon>Caudoviricetes</taxon>
    </lineage>
</organism>
<evidence type="ECO:0000256" key="1">
    <source>
        <dbReference type="SAM" id="MobiDB-lite"/>
    </source>
</evidence>
<feature type="region of interest" description="Disordered" evidence="1">
    <location>
        <begin position="243"/>
        <end position="264"/>
    </location>
</feature>